<evidence type="ECO:0000313" key="4">
    <source>
        <dbReference type="Proteomes" id="UP000267606"/>
    </source>
</evidence>
<feature type="domain" description="C2H2-type" evidence="2">
    <location>
        <begin position="27"/>
        <end position="49"/>
    </location>
</feature>
<keyword evidence="1" id="KW-0862">Zinc</keyword>
<organism evidence="5">
    <name type="scientific">Onchocerca flexuosa</name>
    <dbReference type="NCBI Taxonomy" id="387005"/>
    <lineage>
        <taxon>Eukaryota</taxon>
        <taxon>Metazoa</taxon>
        <taxon>Ecdysozoa</taxon>
        <taxon>Nematoda</taxon>
        <taxon>Chromadorea</taxon>
        <taxon>Rhabditida</taxon>
        <taxon>Spirurina</taxon>
        <taxon>Spiruromorpha</taxon>
        <taxon>Filarioidea</taxon>
        <taxon>Onchocercidae</taxon>
        <taxon>Onchocerca</taxon>
    </lineage>
</organism>
<name>A0A183HQN7_9BILA</name>
<dbReference type="STRING" id="387005.A0A183HQN7"/>
<dbReference type="Proteomes" id="UP000267606">
    <property type="component" value="Unassembled WGS sequence"/>
</dbReference>
<evidence type="ECO:0000313" key="5">
    <source>
        <dbReference type="WBParaSite" id="OFLC_0000979801-mRNA-1"/>
    </source>
</evidence>
<reference evidence="3 4" key="2">
    <citation type="submission" date="2018-11" db="EMBL/GenBank/DDBJ databases">
        <authorList>
            <consortium name="Pathogen Informatics"/>
        </authorList>
    </citation>
    <scope>NUCLEOTIDE SEQUENCE [LARGE SCALE GENOMIC DNA]</scope>
</reference>
<proteinExistence type="predicted"/>
<dbReference type="AlphaFoldDB" id="A0A183HQN7"/>
<evidence type="ECO:0000256" key="1">
    <source>
        <dbReference type="PROSITE-ProRule" id="PRU00042"/>
    </source>
</evidence>
<evidence type="ECO:0000313" key="3">
    <source>
        <dbReference type="EMBL" id="VDO63347.1"/>
    </source>
</evidence>
<accession>A0A183HQN7</accession>
<keyword evidence="1" id="KW-0863">Zinc-finger</keyword>
<dbReference type="PROSITE" id="PS50157">
    <property type="entry name" value="ZINC_FINGER_C2H2_2"/>
    <property type="match status" value="1"/>
</dbReference>
<evidence type="ECO:0000259" key="2">
    <source>
        <dbReference type="PROSITE" id="PS50157"/>
    </source>
</evidence>
<keyword evidence="1" id="KW-0479">Metal-binding</keyword>
<dbReference type="GO" id="GO:0008270">
    <property type="term" value="F:zinc ion binding"/>
    <property type="evidence" value="ECO:0007669"/>
    <property type="project" value="UniProtKB-KW"/>
</dbReference>
<dbReference type="InterPro" id="IPR013087">
    <property type="entry name" value="Znf_C2H2_type"/>
</dbReference>
<dbReference type="EMBL" id="UZAJ01012396">
    <property type="protein sequence ID" value="VDO63347.1"/>
    <property type="molecule type" value="Genomic_DNA"/>
</dbReference>
<protein>
    <submittedName>
        <fullName evidence="5">C2H2-type domain-containing protein</fullName>
    </submittedName>
</protein>
<keyword evidence="4" id="KW-1185">Reference proteome</keyword>
<sequence length="114" mass="13062">MDPILTSKMLVAFCSRPFCKLKKRLHYHCTFCEQGFSSADRFLRHFQKHYALIGSNFQSLSSDQMNETMKYLAFQKDFTGSFPVENGKQTLAKPLKFVDCTAETRAAVIGYVNC</sequence>
<dbReference type="WBParaSite" id="OFLC_0000979801-mRNA-1">
    <property type="protein sequence ID" value="OFLC_0000979801-mRNA-1"/>
    <property type="gene ID" value="OFLC_0000979801"/>
</dbReference>
<reference evidence="5" key="1">
    <citation type="submission" date="2016-06" db="UniProtKB">
        <authorList>
            <consortium name="WormBaseParasite"/>
        </authorList>
    </citation>
    <scope>IDENTIFICATION</scope>
</reference>
<dbReference type="PROSITE" id="PS00028">
    <property type="entry name" value="ZINC_FINGER_C2H2_1"/>
    <property type="match status" value="1"/>
</dbReference>
<gene>
    <name evidence="3" type="ORF">OFLC_LOCUS9796</name>
</gene>